<dbReference type="EMBL" id="JBHLUU010000127">
    <property type="protein sequence ID" value="MFC0478133.1"/>
    <property type="molecule type" value="Genomic_DNA"/>
</dbReference>
<organism evidence="2 3">
    <name type="scientific">Robertmurraya beringensis</name>
    <dbReference type="NCBI Taxonomy" id="641660"/>
    <lineage>
        <taxon>Bacteria</taxon>
        <taxon>Bacillati</taxon>
        <taxon>Bacillota</taxon>
        <taxon>Bacilli</taxon>
        <taxon>Bacillales</taxon>
        <taxon>Bacillaceae</taxon>
        <taxon>Robertmurraya</taxon>
    </lineage>
</organism>
<dbReference type="Proteomes" id="UP001589738">
    <property type="component" value="Unassembled WGS sequence"/>
</dbReference>
<evidence type="ECO:0000313" key="2">
    <source>
        <dbReference type="EMBL" id="MFC0478133.1"/>
    </source>
</evidence>
<feature type="transmembrane region" description="Helical" evidence="1">
    <location>
        <begin position="36"/>
        <end position="53"/>
    </location>
</feature>
<dbReference type="Pfam" id="PF16079">
    <property type="entry name" value="Phage_holin_5_2"/>
    <property type="match status" value="1"/>
</dbReference>
<name>A0ABV6KXR1_9BACI</name>
<protein>
    <submittedName>
        <fullName evidence="2">Phage holin family protein</fullName>
    </submittedName>
</protein>
<gene>
    <name evidence="2" type="ORF">ACFFHF_23370</name>
</gene>
<sequence length="83" mass="9129">MDLASFLNENYYMLVPALWVLGFALKRTPSVPNWSIIWVLLGFSLVFGVIAWGFSYTGVINAIIAAGIAVLGHQMVKQTIKKG</sequence>
<keyword evidence="3" id="KW-1185">Reference proteome</keyword>
<feature type="transmembrane region" description="Helical" evidence="1">
    <location>
        <begin position="6"/>
        <end position="24"/>
    </location>
</feature>
<keyword evidence="1" id="KW-0472">Membrane</keyword>
<keyword evidence="1" id="KW-1133">Transmembrane helix</keyword>
<comment type="caution">
    <text evidence="2">The sequence shown here is derived from an EMBL/GenBank/DDBJ whole genome shotgun (WGS) entry which is preliminary data.</text>
</comment>
<keyword evidence="1" id="KW-0812">Transmembrane</keyword>
<evidence type="ECO:0000313" key="3">
    <source>
        <dbReference type="Proteomes" id="UP001589738"/>
    </source>
</evidence>
<reference evidence="2 3" key="1">
    <citation type="submission" date="2024-09" db="EMBL/GenBank/DDBJ databases">
        <authorList>
            <person name="Sun Q."/>
            <person name="Mori K."/>
        </authorList>
    </citation>
    <scope>NUCLEOTIDE SEQUENCE [LARGE SCALE GENOMIC DNA]</scope>
    <source>
        <strain evidence="2 3">CGMCC 1.9126</strain>
    </source>
</reference>
<dbReference type="RefSeq" id="WP_119708441.1">
    <property type="nucleotide sequence ID" value="NZ_JBHLUU010000127.1"/>
</dbReference>
<evidence type="ECO:0000256" key="1">
    <source>
        <dbReference type="SAM" id="Phobius"/>
    </source>
</evidence>
<proteinExistence type="predicted"/>
<dbReference type="InterPro" id="IPR032111">
    <property type="entry name" value="Clostridium_phage_holin"/>
</dbReference>
<accession>A0ABV6KXR1</accession>